<dbReference type="InterPro" id="IPR015943">
    <property type="entry name" value="WD40/YVTN_repeat-like_dom_sf"/>
</dbReference>
<accession>E3MEX1</accession>
<proteinExistence type="predicted"/>
<dbReference type="HOGENOM" id="CLU_033769_2_1_1"/>
<feature type="region of interest" description="Disordered" evidence="2">
    <location>
        <begin position="408"/>
        <end position="437"/>
    </location>
</feature>
<evidence type="ECO:0000313" key="4">
    <source>
        <dbReference type="Proteomes" id="UP000008281"/>
    </source>
</evidence>
<keyword evidence="1" id="KW-0175">Coiled coil</keyword>
<dbReference type="STRING" id="31234.E3MEX1"/>
<evidence type="ECO:0008006" key="5">
    <source>
        <dbReference type="Google" id="ProtNLM"/>
    </source>
</evidence>
<feature type="coiled-coil region" evidence="1">
    <location>
        <begin position="317"/>
        <end position="351"/>
    </location>
</feature>
<dbReference type="SUPFAM" id="SSF50978">
    <property type="entry name" value="WD40 repeat-like"/>
    <property type="match status" value="1"/>
</dbReference>
<sequence>MDCYIGATTGTFKGALLKDNTFENLNKVSTLDPKSDEITSMIWNDDQQTEILIARMNRDLQLYDIEQNEQVSILTVTGGTGPIKGLHKLDEKIVTCVESGELQVWNDKSETVSEWKCGPGVAVMRGSDEKPEIVTGGMKNLLKTWNLETGQQVWSAKNVPPDMLGLEIPIMITDARFIPGENTILEATKLHEMRVYDPRAQRRPVKKIVFMENPIMCTSLTNKTNQILAANSIGEMGLFDLRSKVHPMCKFKGQAGSIRSISGHPTMPLAASVGIDRFLRVHDLQTRKMVHKVRQLSKDLFFSIFEFQIYCKARLNRVLLRNELSILNDRKSAAKKEIDEDEAEYGKMTEDGYRSEGDDDDVIEEDDVWDVMEPVAKKKKMSHDDVEIVEEVENQKAKRKRKAVVVPEEEIKEEVESDDDVEEIQKPSPKKTLKSGKKVLLKKKARKV</sequence>
<dbReference type="OMA" id="CTDARYV"/>
<evidence type="ECO:0000313" key="3">
    <source>
        <dbReference type="EMBL" id="EFP00745.1"/>
    </source>
</evidence>
<dbReference type="GO" id="GO:0042273">
    <property type="term" value="P:ribosomal large subunit biogenesis"/>
    <property type="evidence" value="ECO:0007669"/>
    <property type="project" value="InterPro"/>
</dbReference>
<dbReference type="FunFam" id="2.130.10.10:FF:001619">
    <property type="entry name" value="WD repeat-containing protein 74-like Protein"/>
    <property type="match status" value="1"/>
</dbReference>
<dbReference type="InterPro" id="IPR036322">
    <property type="entry name" value="WD40_repeat_dom_sf"/>
</dbReference>
<organism evidence="4">
    <name type="scientific">Caenorhabditis remanei</name>
    <name type="common">Caenorhabditis vulgaris</name>
    <dbReference type="NCBI Taxonomy" id="31234"/>
    <lineage>
        <taxon>Eukaryota</taxon>
        <taxon>Metazoa</taxon>
        <taxon>Ecdysozoa</taxon>
        <taxon>Nematoda</taxon>
        <taxon>Chromadorea</taxon>
        <taxon>Rhabditida</taxon>
        <taxon>Rhabditina</taxon>
        <taxon>Rhabditomorpha</taxon>
        <taxon>Rhabditoidea</taxon>
        <taxon>Rhabditidae</taxon>
        <taxon>Peloderinae</taxon>
        <taxon>Caenorhabditis</taxon>
    </lineage>
</organism>
<gene>
    <name evidence="3" type="ORF">CRE_21219</name>
</gene>
<dbReference type="AlphaFoldDB" id="E3MEX1"/>
<dbReference type="PANTHER" id="PTHR16038">
    <property type="entry name" value="NOP SEVEN ASSOCIATED PROTEIN 1"/>
    <property type="match status" value="1"/>
</dbReference>
<feature type="compositionally biased region" description="Basic residues" evidence="2">
    <location>
        <begin position="428"/>
        <end position="437"/>
    </location>
</feature>
<evidence type="ECO:0000256" key="1">
    <source>
        <dbReference type="SAM" id="Coils"/>
    </source>
</evidence>
<dbReference type="eggNOG" id="KOG3881">
    <property type="taxonomic scope" value="Eukaryota"/>
</dbReference>
<dbReference type="EMBL" id="DS268440">
    <property type="protein sequence ID" value="EFP00745.1"/>
    <property type="molecule type" value="Genomic_DNA"/>
</dbReference>
<dbReference type="GO" id="GO:0005730">
    <property type="term" value="C:nucleolus"/>
    <property type="evidence" value="ECO:0007669"/>
    <property type="project" value="InterPro"/>
</dbReference>
<dbReference type="InterPro" id="IPR037379">
    <property type="entry name" value="WDR74/Nsa1"/>
</dbReference>
<evidence type="ECO:0000256" key="2">
    <source>
        <dbReference type="SAM" id="MobiDB-lite"/>
    </source>
</evidence>
<dbReference type="GO" id="GO:0030687">
    <property type="term" value="C:preribosome, large subunit precursor"/>
    <property type="evidence" value="ECO:0007669"/>
    <property type="project" value="TreeGrafter"/>
</dbReference>
<dbReference type="PANTHER" id="PTHR16038:SF4">
    <property type="entry name" value="WD REPEAT-CONTAINING PROTEIN 74"/>
    <property type="match status" value="1"/>
</dbReference>
<dbReference type="OrthoDB" id="18388at2759"/>
<reference evidence="3" key="1">
    <citation type="submission" date="2007-07" db="EMBL/GenBank/DDBJ databases">
        <title>PCAP assembly of the Caenorhabditis remanei genome.</title>
        <authorList>
            <consortium name="The Caenorhabditis remanei Sequencing Consortium"/>
            <person name="Wilson R.K."/>
        </authorList>
    </citation>
    <scope>NUCLEOTIDE SEQUENCE [LARGE SCALE GENOMIC DNA]</scope>
    <source>
        <strain evidence="3">PB4641</strain>
    </source>
</reference>
<keyword evidence="4" id="KW-1185">Reference proteome</keyword>
<dbReference type="InterPro" id="IPR001680">
    <property type="entry name" value="WD40_rpt"/>
</dbReference>
<dbReference type="InParanoid" id="E3MEX1"/>
<name>E3MEX1_CAERE</name>
<feature type="compositionally biased region" description="Acidic residues" evidence="2">
    <location>
        <begin position="408"/>
        <end position="422"/>
    </location>
</feature>
<dbReference type="Gene3D" id="2.130.10.10">
    <property type="entry name" value="YVTN repeat-like/Quinoprotein amine dehydrogenase"/>
    <property type="match status" value="2"/>
</dbReference>
<dbReference type="Proteomes" id="UP000008281">
    <property type="component" value="Unassembled WGS sequence"/>
</dbReference>
<protein>
    <recommendedName>
        <fullName evidence="5">WD repeat-containing protein 74</fullName>
    </recommendedName>
</protein>
<dbReference type="SMART" id="SM00320">
    <property type="entry name" value="WD40"/>
    <property type="match status" value="4"/>
</dbReference>
<dbReference type="FunCoup" id="E3MEX1">
    <property type="interactions" value="2091"/>
</dbReference>